<dbReference type="Gene3D" id="3.40.50.1820">
    <property type="entry name" value="alpha/beta hydrolase"/>
    <property type="match status" value="1"/>
</dbReference>
<gene>
    <name evidence="5" type="ORF">GCM10023149_02070</name>
</gene>
<protein>
    <recommendedName>
        <fullName evidence="3">Carboxylic ester hydrolase</fullName>
        <ecNumber evidence="3">3.1.1.-</ecNumber>
    </recommendedName>
</protein>
<keyword evidence="6" id="KW-1185">Reference proteome</keyword>
<dbReference type="InterPro" id="IPR002018">
    <property type="entry name" value="CarbesteraseB"/>
</dbReference>
<comment type="similarity">
    <text evidence="1 3">Belongs to the type-B carboxylesterase/lipase family.</text>
</comment>
<keyword evidence="2 3" id="KW-0378">Hydrolase</keyword>
<dbReference type="Pfam" id="PF00135">
    <property type="entry name" value="COesterase"/>
    <property type="match status" value="1"/>
</dbReference>
<dbReference type="EMBL" id="BAABFT010000001">
    <property type="protein sequence ID" value="GAA4308236.1"/>
    <property type="molecule type" value="Genomic_DNA"/>
</dbReference>
<dbReference type="InterPro" id="IPR019826">
    <property type="entry name" value="Carboxylesterase_B_AS"/>
</dbReference>
<dbReference type="SUPFAM" id="SSF53474">
    <property type="entry name" value="alpha/beta-Hydrolases"/>
    <property type="match status" value="1"/>
</dbReference>
<evidence type="ECO:0000256" key="3">
    <source>
        <dbReference type="RuleBase" id="RU361235"/>
    </source>
</evidence>
<dbReference type="InterPro" id="IPR050309">
    <property type="entry name" value="Type-B_Carboxylest/Lipase"/>
</dbReference>
<dbReference type="Proteomes" id="UP001500582">
    <property type="component" value="Unassembled WGS sequence"/>
</dbReference>
<comment type="caution">
    <text evidence="5">The sequence shown here is derived from an EMBL/GenBank/DDBJ whole genome shotgun (WGS) entry which is preliminary data.</text>
</comment>
<reference evidence="6" key="1">
    <citation type="journal article" date="2019" name="Int. J. Syst. Evol. Microbiol.">
        <title>The Global Catalogue of Microorganisms (GCM) 10K type strain sequencing project: providing services to taxonomists for standard genome sequencing and annotation.</title>
        <authorList>
            <consortium name="The Broad Institute Genomics Platform"/>
            <consortium name="The Broad Institute Genome Sequencing Center for Infectious Disease"/>
            <person name="Wu L."/>
            <person name="Ma J."/>
        </authorList>
    </citation>
    <scope>NUCLEOTIDE SEQUENCE [LARGE SCALE GENOMIC DNA]</scope>
    <source>
        <strain evidence="6">JCM 17705</strain>
    </source>
</reference>
<dbReference type="EC" id="3.1.1.-" evidence="3"/>
<sequence length="103" mass="11261">MLVTINYRLGRLGFFAFPALSKEHPEESKGNYAYMDQIAALKWIKQNIDAFGGDPKNVTIFGESAGGVSVQSLLTIPAARGLFQKAIVESGGWPRRGINRPAH</sequence>
<name>A0ABP8FPD6_9SPHI</name>
<proteinExistence type="inferred from homology"/>
<organism evidence="5 6">
    <name type="scientific">Mucilaginibacter gynuensis</name>
    <dbReference type="NCBI Taxonomy" id="1302236"/>
    <lineage>
        <taxon>Bacteria</taxon>
        <taxon>Pseudomonadati</taxon>
        <taxon>Bacteroidota</taxon>
        <taxon>Sphingobacteriia</taxon>
        <taxon>Sphingobacteriales</taxon>
        <taxon>Sphingobacteriaceae</taxon>
        <taxon>Mucilaginibacter</taxon>
    </lineage>
</organism>
<evidence type="ECO:0000313" key="5">
    <source>
        <dbReference type="EMBL" id="GAA4308236.1"/>
    </source>
</evidence>
<evidence type="ECO:0000256" key="1">
    <source>
        <dbReference type="ARBA" id="ARBA00005964"/>
    </source>
</evidence>
<dbReference type="InterPro" id="IPR029058">
    <property type="entry name" value="AB_hydrolase_fold"/>
</dbReference>
<evidence type="ECO:0000259" key="4">
    <source>
        <dbReference type="Pfam" id="PF00135"/>
    </source>
</evidence>
<dbReference type="PANTHER" id="PTHR11559">
    <property type="entry name" value="CARBOXYLESTERASE"/>
    <property type="match status" value="1"/>
</dbReference>
<evidence type="ECO:0000313" key="6">
    <source>
        <dbReference type="Proteomes" id="UP001500582"/>
    </source>
</evidence>
<accession>A0ABP8FPD6</accession>
<dbReference type="PROSITE" id="PS00122">
    <property type="entry name" value="CARBOXYLESTERASE_B_1"/>
    <property type="match status" value="1"/>
</dbReference>
<feature type="domain" description="Carboxylesterase type B" evidence="4">
    <location>
        <begin position="2"/>
        <end position="91"/>
    </location>
</feature>
<evidence type="ECO:0000256" key="2">
    <source>
        <dbReference type="ARBA" id="ARBA00022801"/>
    </source>
</evidence>